<name>A0ABY5ZSC7_9BACT</name>
<dbReference type="InterPro" id="IPR000847">
    <property type="entry name" value="LysR_HTH_N"/>
</dbReference>
<feature type="domain" description="HTH lysR-type" evidence="5">
    <location>
        <begin position="1"/>
        <end position="58"/>
    </location>
</feature>
<dbReference type="PANTHER" id="PTHR30126">
    <property type="entry name" value="HTH-TYPE TRANSCRIPTIONAL REGULATOR"/>
    <property type="match status" value="1"/>
</dbReference>
<evidence type="ECO:0000256" key="3">
    <source>
        <dbReference type="ARBA" id="ARBA00023125"/>
    </source>
</evidence>
<evidence type="ECO:0000313" key="7">
    <source>
        <dbReference type="Proteomes" id="UP001060414"/>
    </source>
</evidence>
<sequence>MDLKRLEVFCRTVEYKSFTRAAEVLLLSQPTVSEHIRHLEELLGEKLLDRLGREVLPTPAGRILYQYAQRMLRLKDEACQAIEHFRGNLAGHLALGASTIPGAYLLPRRIAAFKREVPSIQISLLISGTGNIERGLLQGDLELAIIGAQAKDARLECRALFYDEIVLAVPPDHPLARQPEVGVADLHAQDFLLRERASGTRAVTTATLREHGFDLDKARVVAELGSGEAIRESVKAGIGVAFISSLAVAEEQRRGTLAIVALKDFSLQRPFYLTHRRNRQLTPVAEMFCRHLEETAAIAK</sequence>
<evidence type="ECO:0000256" key="2">
    <source>
        <dbReference type="ARBA" id="ARBA00023015"/>
    </source>
</evidence>
<evidence type="ECO:0000256" key="1">
    <source>
        <dbReference type="ARBA" id="ARBA00009437"/>
    </source>
</evidence>
<evidence type="ECO:0000256" key="4">
    <source>
        <dbReference type="ARBA" id="ARBA00023163"/>
    </source>
</evidence>
<proteinExistence type="inferred from homology"/>
<dbReference type="EMBL" id="CP092109">
    <property type="protein sequence ID" value="UWZ80842.1"/>
    <property type="molecule type" value="Genomic_DNA"/>
</dbReference>
<dbReference type="Gene3D" id="3.40.190.290">
    <property type="match status" value="1"/>
</dbReference>
<dbReference type="Gene3D" id="1.10.10.10">
    <property type="entry name" value="Winged helix-like DNA-binding domain superfamily/Winged helix DNA-binding domain"/>
    <property type="match status" value="1"/>
</dbReference>
<reference evidence="6" key="1">
    <citation type="journal article" date="2022" name="Environ. Microbiol.">
        <title>Geoalkalibacter halelectricus SAP #1 sp. nov. possessing extracellular electron transfer and mineral#reducing capabilities from a haloalkaline environment.</title>
        <authorList>
            <person name="Yadav S."/>
            <person name="Singh R."/>
            <person name="Sundharam S.S."/>
            <person name="Chaudhary S."/>
            <person name="Krishnamurthi S."/>
            <person name="Patil S.A."/>
        </authorList>
    </citation>
    <scope>NUCLEOTIDE SEQUENCE</scope>
    <source>
        <strain evidence="6">SAP-1</strain>
    </source>
</reference>
<gene>
    <name evidence="6" type="ORF">L9S41_05420</name>
</gene>
<dbReference type="PRINTS" id="PR00039">
    <property type="entry name" value="HTHLYSR"/>
</dbReference>
<dbReference type="RefSeq" id="WP_260749208.1">
    <property type="nucleotide sequence ID" value="NZ_CP092109.1"/>
</dbReference>
<dbReference type="SUPFAM" id="SSF46785">
    <property type="entry name" value="Winged helix' DNA-binding domain"/>
    <property type="match status" value="1"/>
</dbReference>
<dbReference type="PROSITE" id="PS50931">
    <property type="entry name" value="HTH_LYSR"/>
    <property type="match status" value="1"/>
</dbReference>
<dbReference type="Proteomes" id="UP001060414">
    <property type="component" value="Chromosome"/>
</dbReference>
<keyword evidence="3" id="KW-0238">DNA-binding</keyword>
<dbReference type="InterPro" id="IPR036388">
    <property type="entry name" value="WH-like_DNA-bd_sf"/>
</dbReference>
<dbReference type="InterPro" id="IPR036390">
    <property type="entry name" value="WH_DNA-bd_sf"/>
</dbReference>
<dbReference type="Pfam" id="PF03466">
    <property type="entry name" value="LysR_substrate"/>
    <property type="match status" value="1"/>
</dbReference>
<dbReference type="NCBIfam" id="NF040786">
    <property type="entry name" value="LysR_Sec_metab"/>
    <property type="match status" value="1"/>
</dbReference>
<keyword evidence="7" id="KW-1185">Reference proteome</keyword>
<keyword evidence="4" id="KW-0804">Transcription</keyword>
<evidence type="ECO:0000259" key="5">
    <source>
        <dbReference type="PROSITE" id="PS50931"/>
    </source>
</evidence>
<organism evidence="6 7">
    <name type="scientific">Geoalkalibacter halelectricus</name>
    <dbReference type="NCBI Taxonomy" id="2847045"/>
    <lineage>
        <taxon>Bacteria</taxon>
        <taxon>Pseudomonadati</taxon>
        <taxon>Thermodesulfobacteriota</taxon>
        <taxon>Desulfuromonadia</taxon>
        <taxon>Desulfuromonadales</taxon>
        <taxon>Geoalkalibacteraceae</taxon>
        <taxon>Geoalkalibacter</taxon>
    </lineage>
</organism>
<dbReference type="CDD" id="cd08420">
    <property type="entry name" value="PBP2_CysL_like"/>
    <property type="match status" value="1"/>
</dbReference>
<keyword evidence="2" id="KW-0805">Transcription regulation</keyword>
<dbReference type="InterPro" id="IPR005119">
    <property type="entry name" value="LysR_subst-bd"/>
</dbReference>
<comment type="similarity">
    <text evidence="1">Belongs to the LysR transcriptional regulatory family.</text>
</comment>
<evidence type="ECO:0000313" key="6">
    <source>
        <dbReference type="EMBL" id="UWZ80842.1"/>
    </source>
</evidence>
<dbReference type="SUPFAM" id="SSF53850">
    <property type="entry name" value="Periplasmic binding protein-like II"/>
    <property type="match status" value="1"/>
</dbReference>
<dbReference type="InterPro" id="IPR047788">
    <property type="entry name" value="LysR-like_Sec_metab"/>
</dbReference>
<dbReference type="Pfam" id="PF00126">
    <property type="entry name" value="HTH_1"/>
    <property type="match status" value="1"/>
</dbReference>
<dbReference type="PANTHER" id="PTHR30126:SF64">
    <property type="entry name" value="HTH-TYPE TRANSCRIPTIONAL REGULATOR CITR"/>
    <property type="match status" value="1"/>
</dbReference>
<accession>A0ABY5ZSC7</accession>
<protein>
    <submittedName>
        <fullName evidence="6">LysR substrate-binding domain-containing protein</fullName>
    </submittedName>
</protein>